<organism evidence="1 2">
    <name type="scientific">Eumeta variegata</name>
    <name type="common">Bagworm moth</name>
    <name type="synonym">Eumeta japonica</name>
    <dbReference type="NCBI Taxonomy" id="151549"/>
    <lineage>
        <taxon>Eukaryota</taxon>
        <taxon>Metazoa</taxon>
        <taxon>Ecdysozoa</taxon>
        <taxon>Arthropoda</taxon>
        <taxon>Hexapoda</taxon>
        <taxon>Insecta</taxon>
        <taxon>Pterygota</taxon>
        <taxon>Neoptera</taxon>
        <taxon>Endopterygota</taxon>
        <taxon>Lepidoptera</taxon>
        <taxon>Glossata</taxon>
        <taxon>Ditrysia</taxon>
        <taxon>Tineoidea</taxon>
        <taxon>Psychidae</taxon>
        <taxon>Oiketicinae</taxon>
        <taxon>Eumeta</taxon>
    </lineage>
</organism>
<reference evidence="1 2" key="1">
    <citation type="journal article" date="2019" name="Commun. Biol.">
        <title>The bagworm genome reveals a unique fibroin gene that provides high tensile strength.</title>
        <authorList>
            <person name="Kono N."/>
            <person name="Nakamura H."/>
            <person name="Ohtoshi R."/>
            <person name="Tomita M."/>
            <person name="Numata K."/>
            <person name="Arakawa K."/>
        </authorList>
    </citation>
    <scope>NUCLEOTIDE SEQUENCE [LARGE SCALE GENOMIC DNA]</scope>
</reference>
<gene>
    <name evidence="1" type="ORF">EVAR_68062_1</name>
</gene>
<sequence length="119" mass="13196">MQIIISPPADLRLNIWNVSSAEPMNCSQARGHDPRPPRRVPLFGPRACNPLANNVTSILSDAVATSECPPVPVTKDCREALLDHSHERALVGVRRRRCCEKIFSLTPPRAEINTFNCDV</sequence>
<accession>A0A4C1ZTG3</accession>
<proteinExistence type="predicted"/>
<keyword evidence="2" id="KW-1185">Reference proteome</keyword>
<dbReference type="Proteomes" id="UP000299102">
    <property type="component" value="Unassembled WGS sequence"/>
</dbReference>
<evidence type="ECO:0000313" key="2">
    <source>
        <dbReference type="Proteomes" id="UP000299102"/>
    </source>
</evidence>
<name>A0A4C1ZTG3_EUMVA</name>
<comment type="caution">
    <text evidence="1">The sequence shown here is derived from an EMBL/GenBank/DDBJ whole genome shotgun (WGS) entry which is preliminary data.</text>
</comment>
<dbReference type="EMBL" id="BGZK01002051">
    <property type="protein sequence ID" value="GBP90053.1"/>
    <property type="molecule type" value="Genomic_DNA"/>
</dbReference>
<protein>
    <submittedName>
        <fullName evidence="1">Uncharacterized protein</fullName>
    </submittedName>
</protein>
<dbReference type="AlphaFoldDB" id="A0A4C1ZTG3"/>
<evidence type="ECO:0000313" key="1">
    <source>
        <dbReference type="EMBL" id="GBP90053.1"/>
    </source>
</evidence>